<name>A0A1H1PCE6_9ACTN</name>
<feature type="transmembrane region" description="Helical" evidence="1">
    <location>
        <begin position="75"/>
        <end position="92"/>
    </location>
</feature>
<evidence type="ECO:0000313" key="3">
    <source>
        <dbReference type="Proteomes" id="UP000199103"/>
    </source>
</evidence>
<dbReference type="Proteomes" id="UP000199103">
    <property type="component" value="Chromosome I"/>
</dbReference>
<dbReference type="OrthoDB" id="9794322at2"/>
<sequence>MSPPSVTPRRPDVRRSLVGPARLSCVLLLIITLTVIECVMIIGDHPTAPVGGWVWPITAAVTAICWSVRRTRPGAVLLLLIQTFVLWSAVLFPGSPTEQVSGRIQGLDQALLAVGAADLLRCFAAGIALLACVLAFGRTTADDDDRQPPRALRFGIGVIVAALVVAIAVPAGFGLQRFSRARVINSAEESQVFDRPDTSGLSTVTVGDRPGWSRGKIAAAQPAGDRVIAIESGSDDQQSSAVVGLRATDGAMLWRYRIGSSGARASVDAAVIDPNTRMIMIHFGSVLIGLDFDGAVRYHKPLAESVSPTEQPSMIGDVLGSSAPEVQTSGVAVFGGYLGGSRAGFAAGYDVSTGEPLWQYTADSDRCPLARAVGPGKRVYLLAGGEPPCRTELIAYDGPQTVFHVTLHAPDGFVDPSSQHALDTMFSDVPPTIAAVGADRVVTSPRWRSGKDSSDPDRPDQQVTQIFDSGGNLLGTSPPQLGRRGIVRMLPTPLSPAPDSAVAVVLAGEPGSDSRYHRWVTLSSELKPIKTTKITSGTDYRRIGPMLATWPWDGADSQHAVTLTTVGSEPGQPEQLEPAKLDGCGDRINWISTDDSRMAIRCGSTILVSQIAM</sequence>
<reference evidence="2 3" key="1">
    <citation type="submission" date="2016-10" db="EMBL/GenBank/DDBJ databases">
        <authorList>
            <person name="de Groot N.N."/>
        </authorList>
    </citation>
    <scope>NUCLEOTIDE SEQUENCE [LARGE SCALE GENOMIC DNA]</scope>
    <source>
        <strain evidence="2 3">DSM 21800</strain>
    </source>
</reference>
<feature type="transmembrane region" description="Helical" evidence="1">
    <location>
        <begin position="156"/>
        <end position="175"/>
    </location>
</feature>
<keyword evidence="3" id="KW-1185">Reference proteome</keyword>
<dbReference type="RefSeq" id="WP_157683205.1">
    <property type="nucleotide sequence ID" value="NZ_LT629772.1"/>
</dbReference>
<keyword evidence="1" id="KW-0472">Membrane</keyword>
<feature type="transmembrane region" description="Helical" evidence="1">
    <location>
        <begin position="112"/>
        <end position="136"/>
    </location>
</feature>
<evidence type="ECO:0000256" key="1">
    <source>
        <dbReference type="SAM" id="Phobius"/>
    </source>
</evidence>
<gene>
    <name evidence="2" type="ORF">SAMN04489812_0843</name>
</gene>
<evidence type="ECO:0008006" key="4">
    <source>
        <dbReference type="Google" id="ProtNLM"/>
    </source>
</evidence>
<accession>A0A1H1PCE6</accession>
<evidence type="ECO:0000313" key="2">
    <source>
        <dbReference type="EMBL" id="SDS08803.1"/>
    </source>
</evidence>
<keyword evidence="1" id="KW-1133">Transmembrane helix</keyword>
<dbReference type="SUPFAM" id="SSF50998">
    <property type="entry name" value="Quinoprotein alcohol dehydrogenase-like"/>
    <property type="match status" value="1"/>
</dbReference>
<dbReference type="InterPro" id="IPR015943">
    <property type="entry name" value="WD40/YVTN_repeat-like_dom_sf"/>
</dbReference>
<keyword evidence="1" id="KW-0812">Transmembrane</keyword>
<feature type="transmembrane region" description="Helical" evidence="1">
    <location>
        <begin position="21"/>
        <end position="42"/>
    </location>
</feature>
<dbReference type="AlphaFoldDB" id="A0A1H1PCE6"/>
<protein>
    <recommendedName>
        <fullName evidence="4">PQQ-like domain-containing protein</fullName>
    </recommendedName>
</protein>
<organism evidence="2 3">
    <name type="scientific">Microlunatus soli</name>
    <dbReference type="NCBI Taxonomy" id="630515"/>
    <lineage>
        <taxon>Bacteria</taxon>
        <taxon>Bacillati</taxon>
        <taxon>Actinomycetota</taxon>
        <taxon>Actinomycetes</taxon>
        <taxon>Propionibacteriales</taxon>
        <taxon>Propionibacteriaceae</taxon>
        <taxon>Microlunatus</taxon>
    </lineage>
</organism>
<dbReference type="Gene3D" id="2.130.10.10">
    <property type="entry name" value="YVTN repeat-like/Quinoprotein amine dehydrogenase"/>
    <property type="match status" value="1"/>
</dbReference>
<dbReference type="InterPro" id="IPR011047">
    <property type="entry name" value="Quinoprotein_ADH-like_sf"/>
</dbReference>
<proteinExistence type="predicted"/>
<feature type="transmembrane region" description="Helical" evidence="1">
    <location>
        <begin position="48"/>
        <end position="68"/>
    </location>
</feature>
<dbReference type="EMBL" id="LT629772">
    <property type="protein sequence ID" value="SDS08803.1"/>
    <property type="molecule type" value="Genomic_DNA"/>
</dbReference>